<sequence length="149" mass="16180">MSAKSQGSYNIDRAPDAPNLLDARSRNGHGLTTTRLFDVFKPYMHTVLIFSSAAATSQCTAVLRALEQYPEGCIQSAIVRTWAVYSDGDTGLELATMVLNDKLGHAYEGYAVVPRAEMVTVYIVRPDGVVGGLVRGVEGVEKYFSGIFQ</sequence>
<name>A0A166LVK1_9AGAM</name>
<dbReference type="AlphaFoldDB" id="A0A166LVK1"/>
<evidence type="ECO:0000256" key="1">
    <source>
        <dbReference type="ARBA" id="ARBA00023002"/>
    </source>
</evidence>
<dbReference type="EMBL" id="KV417533">
    <property type="protein sequence ID" value="KZP23363.1"/>
    <property type="molecule type" value="Genomic_DNA"/>
</dbReference>
<gene>
    <name evidence="4" type="ORF">FIBSPDRAFT_952158</name>
</gene>
<keyword evidence="1" id="KW-0560">Oxidoreductase</keyword>
<dbReference type="InterPro" id="IPR038220">
    <property type="entry name" value="PHOX_C_sf"/>
</dbReference>
<evidence type="ECO:0000256" key="2">
    <source>
        <dbReference type="SAM" id="MobiDB-lite"/>
    </source>
</evidence>
<evidence type="ECO:0000259" key="3">
    <source>
        <dbReference type="Pfam" id="PF07976"/>
    </source>
</evidence>
<reference evidence="4 5" key="1">
    <citation type="journal article" date="2016" name="Mol. Biol. Evol.">
        <title>Comparative Genomics of Early-Diverging Mushroom-Forming Fungi Provides Insights into the Origins of Lignocellulose Decay Capabilities.</title>
        <authorList>
            <person name="Nagy L.G."/>
            <person name="Riley R."/>
            <person name="Tritt A."/>
            <person name="Adam C."/>
            <person name="Daum C."/>
            <person name="Floudas D."/>
            <person name="Sun H."/>
            <person name="Yadav J.S."/>
            <person name="Pangilinan J."/>
            <person name="Larsson K.H."/>
            <person name="Matsuura K."/>
            <person name="Barry K."/>
            <person name="Labutti K."/>
            <person name="Kuo R."/>
            <person name="Ohm R.A."/>
            <person name="Bhattacharya S.S."/>
            <person name="Shirouzu T."/>
            <person name="Yoshinaga Y."/>
            <person name="Martin F.M."/>
            <person name="Grigoriev I.V."/>
            <person name="Hibbett D.S."/>
        </authorList>
    </citation>
    <scope>NUCLEOTIDE SEQUENCE [LARGE SCALE GENOMIC DNA]</scope>
    <source>
        <strain evidence="4 5">CBS 109695</strain>
    </source>
</reference>
<evidence type="ECO:0000313" key="5">
    <source>
        <dbReference type="Proteomes" id="UP000076532"/>
    </source>
</evidence>
<feature type="domain" description="Phenol hydroxylase-like C-terminal dimerisation" evidence="3">
    <location>
        <begin position="43"/>
        <end position="148"/>
    </location>
</feature>
<protein>
    <recommendedName>
        <fullName evidence="3">Phenol hydroxylase-like C-terminal dimerisation domain-containing protein</fullName>
    </recommendedName>
</protein>
<feature type="region of interest" description="Disordered" evidence="2">
    <location>
        <begin position="1"/>
        <end position="25"/>
    </location>
</feature>
<dbReference type="Pfam" id="PF07976">
    <property type="entry name" value="Phe_hydrox_dim"/>
    <property type="match status" value="1"/>
</dbReference>
<accession>A0A166LVK1</accession>
<evidence type="ECO:0000313" key="4">
    <source>
        <dbReference type="EMBL" id="KZP23363.1"/>
    </source>
</evidence>
<dbReference type="InterPro" id="IPR012941">
    <property type="entry name" value="Phe_hydrox_C_dim_dom"/>
</dbReference>
<keyword evidence="5" id="KW-1185">Reference proteome</keyword>
<proteinExistence type="predicted"/>
<organism evidence="4 5">
    <name type="scientific">Athelia psychrophila</name>
    <dbReference type="NCBI Taxonomy" id="1759441"/>
    <lineage>
        <taxon>Eukaryota</taxon>
        <taxon>Fungi</taxon>
        <taxon>Dikarya</taxon>
        <taxon>Basidiomycota</taxon>
        <taxon>Agaricomycotina</taxon>
        <taxon>Agaricomycetes</taxon>
        <taxon>Agaricomycetidae</taxon>
        <taxon>Atheliales</taxon>
        <taxon>Atheliaceae</taxon>
        <taxon>Athelia</taxon>
    </lineage>
</organism>
<dbReference type="OrthoDB" id="2690153at2759"/>
<dbReference type="GO" id="GO:0016491">
    <property type="term" value="F:oxidoreductase activity"/>
    <property type="evidence" value="ECO:0007669"/>
    <property type="project" value="UniProtKB-KW"/>
</dbReference>
<dbReference type="Gene3D" id="3.40.30.20">
    <property type="match status" value="1"/>
</dbReference>
<dbReference type="Proteomes" id="UP000076532">
    <property type="component" value="Unassembled WGS sequence"/>
</dbReference>